<name>X0UWE8_9ZZZZ</name>
<dbReference type="EMBL" id="BARS01022842">
    <property type="protein sequence ID" value="GAG04638.1"/>
    <property type="molecule type" value="Genomic_DNA"/>
</dbReference>
<comment type="caution">
    <text evidence="1">The sequence shown here is derived from an EMBL/GenBank/DDBJ whole genome shotgun (WGS) entry which is preliminary data.</text>
</comment>
<gene>
    <name evidence="1" type="ORF">S01H1_36456</name>
</gene>
<dbReference type="AlphaFoldDB" id="X0UWE8"/>
<reference evidence="1" key="1">
    <citation type="journal article" date="2014" name="Front. Microbiol.">
        <title>High frequency of phylogenetically diverse reductive dehalogenase-homologous genes in deep subseafloor sedimentary metagenomes.</title>
        <authorList>
            <person name="Kawai M."/>
            <person name="Futagami T."/>
            <person name="Toyoda A."/>
            <person name="Takaki Y."/>
            <person name="Nishi S."/>
            <person name="Hori S."/>
            <person name="Arai W."/>
            <person name="Tsubouchi T."/>
            <person name="Morono Y."/>
            <person name="Uchiyama I."/>
            <person name="Ito T."/>
            <person name="Fujiyama A."/>
            <person name="Inagaki F."/>
            <person name="Takami H."/>
        </authorList>
    </citation>
    <scope>NUCLEOTIDE SEQUENCE</scope>
    <source>
        <strain evidence="1">Expedition CK06-06</strain>
    </source>
</reference>
<accession>X0UWE8</accession>
<feature type="non-terminal residue" evidence="1">
    <location>
        <position position="222"/>
    </location>
</feature>
<organism evidence="1">
    <name type="scientific">marine sediment metagenome</name>
    <dbReference type="NCBI Taxonomy" id="412755"/>
    <lineage>
        <taxon>unclassified sequences</taxon>
        <taxon>metagenomes</taxon>
        <taxon>ecological metagenomes</taxon>
    </lineage>
</organism>
<evidence type="ECO:0000313" key="1">
    <source>
        <dbReference type="EMBL" id="GAG04638.1"/>
    </source>
</evidence>
<sequence>MIHHSTIIVLTLLLTISLPGATPTQPATQAAFDLNVAADLLTKAAGGKWEKQKGDPHVGPVLYGTFSIKPGLGAPYVVFPFPWDKRGQAKVLAYTDVRARPFRMLGVSNQVTVLVGPVAGHEDASARTSGAITKALKLKKPKVTLKVLWRAERCRKQIILHLIYYDARPLPSGRVHPTLVFTNQRIHIPIGWRVVNIDQKQINGIVDHLLESGFFGRALDLT</sequence>
<protein>
    <submittedName>
        <fullName evidence="1">Uncharacterized protein</fullName>
    </submittedName>
</protein>
<proteinExistence type="predicted"/>